<dbReference type="InterPro" id="IPR027417">
    <property type="entry name" value="P-loop_NTPase"/>
</dbReference>
<evidence type="ECO:0000313" key="3">
    <source>
        <dbReference type="EMBL" id="KAK4443528.1"/>
    </source>
</evidence>
<comment type="caution">
    <text evidence="3">The sequence shown here is derived from an EMBL/GenBank/DDBJ whole genome shotgun (WGS) entry which is preliminary data.</text>
</comment>
<gene>
    <name evidence="3" type="ORF">QBC34DRAFT_265563</name>
</gene>
<dbReference type="Proteomes" id="UP001321760">
    <property type="component" value="Unassembled WGS sequence"/>
</dbReference>
<evidence type="ECO:0000259" key="2">
    <source>
        <dbReference type="Pfam" id="PF01926"/>
    </source>
</evidence>
<proteinExistence type="predicted"/>
<name>A0AAV9G4Z8_9PEZI</name>
<dbReference type="Pfam" id="PF01926">
    <property type="entry name" value="MMR_HSR1"/>
    <property type="match status" value="1"/>
</dbReference>
<evidence type="ECO:0000313" key="4">
    <source>
        <dbReference type="Proteomes" id="UP001321760"/>
    </source>
</evidence>
<feature type="domain" description="G" evidence="2">
    <location>
        <begin position="1"/>
        <end position="59"/>
    </location>
</feature>
<keyword evidence="1" id="KW-0175">Coiled coil</keyword>
<dbReference type="CDD" id="cd00882">
    <property type="entry name" value="Ras_like_GTPase"/>
    <property type="match status" value="1"/>
</dbReference>
<dbReference type="EMBL" id="MU865991">
    <property type="protein sequence ID" value="KAK4443528.1"/>
    <property type="molecule type" value="Genomic_DNA"/>
</dbReference>
<dbReference type="GO" id="GO:0005525">
    <property type="term" value="F:GTP binding"/>
    <property type="evidence" value="ECO:0007669"/>
    <property type="project" value="InterPro"/>
</dbReference>
<feature type="non-terminal residue" evidence="3">
    <location>
        <position position="286"/>
    </location>
</feature>
<protein>
    <recommendedName>
        <fullName evidence="2">G domain-containing protein</fullName>
    </recommendedName>
</protein>
<dbReference type="Gene3D" id="3.40.50.300">
    <property type="entry name" value="P-loop containing nucleotide triphosphate hydrolases"/>
    <property type="match status" value="1"/>
</dbReference>
<dbReference type="AlphaFoldDB" id="A0AAV9G4Z8"/>
<dbReference type="InterPro" id="IPR006073">
    <property type="entry name" value="GTP-bd"/>
</dbReference>
<accession>A0AAV9G4Z8</accession>
<feature type="coiled-coil region" evidence="1">
    <location>
        <begin position="216"/>
        <end position="250"/>
    </location>
</feature>
<evidence type="ECO:0000256" key="1">
    <source>
        <dbReference type="SAM" id="Coils"/>
    </source>
</evidence>
<reference evidence="3" key="1">
    <citation type="journal article" date="2023" name="Mol. Phylogenet. Evol.">
        <title>Genome-scale phylogeny and comparative genomics of the fungal order Sordariales.</title>
        <authorList>
            <person name="Hensen N."/>
            <person name="Bonometti L."/>
            <person name="Westerberg I."/>
            <person name="Brannstrom I.O."/>
            <person name="Guillou S."/>
            <person name="Cros-Aarteil S."/>
            <person name="Calhoun S."/>
            <person name="Haridas S."/>
            <person name="Kuo A."/>
            <person name="Mondo S."/>
            <person name="Pangilinan J."/>
            <person name="Riley R."/>
            <person name="LaButti K."/>
            <person name="Andreopoulos B."/>
            <person name="Lipzen A."/>
            <person name="Chen C."/>
            <person name="Yan M."/>
            <person name="Daum C."/>
            <person name="Ng V."/>
            <person name="Clum A."/>
            <person name="Steindorff A."/>
            <person name="Ohm R.A."/>
            <person name="Martin F."/>
            <person name="Silar P."/>
            <person name="Natvig D.O."/>
            <person name="Lalanne C."/>
            <person name="Gautier V."/>
            <person name="Ament-Velasquez S.L."/>
            <person name="Kruys A."/>
            <person name="Hutchinson M.I."/>
            <person name="Powell A.J."/>
            <person name="Barry K."/>
            <person name="Miller A.N."/>
            <person name="Grigoriev I.V."/>
            <person name="Debuchy R."/>
            <person name="Gladieux P."/>
            <person name="Hiltunen Thoren M."/>
            <person name="Johannesson H."/>
        </authorList>
    </citation>
    <scope>NUCLEOTIDE SEQUENCE</scope>
    <source>
        <strain evidence="3">PSN243</strain>
    </source>
</reference>
<dbReference type="SUPFAM" id="SSF52540">
    <property type="entry name" value="P-loop containing nucleoside triphosphate hydrolases"/>
    <property type="match status" value="1"/>
</dbReference>
<keyword evidence="4" id="KW-1185">Reference proteome</keyword>
<sequence>MGPTGSGKSSFISLLSDEPVETSNSLHSRTRPYKLRDQIGGKSVFLVDTPGFDDTGRSDAEILKEITFFLVTLHDKNVSLAGLVYMHRISDPRISGSAAKNLRLFKGLVGKPSYEHVALVSTMWSELSDERHVQRQRLEELRATFWSDLIQGGCSVKEHRGDEASALGIIRDIVTAERSARQPISLTIQLELAVEGKTLGDTTAGKLLLQEIMGDKERSARELADLQLSMEQAQKSKDHAAAAFVRAEQEAASARAEARSSDLEGLDIQFGQIADQQRRRYRQMVA</sequence>
<reference evidence="3" key="2">
    <citation type="submission" date="2023-05" db="EMBL/GenBank/DDBJ databases">
        <authorList>
            <consortium name="Lawrence Berkeley National Laboratory"/>
            <person name="Steindorff A."/>
            <person name="Hensen N."/>
            <person name="Bonometti L."/>
            <person name="Westerberg I."/>
            <person name="Brannstrom I.O."/>
            <person name="Guillou S."/>
            <person name="Cros-Aarteil S."/>
            <person name="Calhoun S."/>
            <person name="Haridas S."/>
            <person name="Kuo A."/>
            <person name="Mondo S."/>
            <person name="Pangilinan J."/>
            <person name="Riley R."/>
            <person name="Labutti K."/>
            <person name="Andreopoulos B."/>
            <person name="Lipzen A."/>
            <person name="Chen C."/>
            <person name="Yanf M."/>
            <person name="Daum C."/>
            <person name="Ng V."/>
            <person name="Clum A."/>
            <person name="Ohm R."/>
            <person name="Martin F."/>
            <person name="Silar P."/>
            <person name="Natvig D."/>
            <person name="Lalanne C."/>
            <person name="Gautier V."/>
            <person name="Ament-Velasquez S.L."/>
            <person name="Kruys A."/>
            <person name="Hutchinson M.I."/>
            <person name="Powell A.J."/>
            <person name="Barry K."/>
            <person name="Miller A.N."/>
            <person name="Grigoriev I.V."/>
            <person name="Debuchy R."/>
            <person name="Gladieux P."/>
            <person name="Thoren M.H."/>
            <person name="Johannesson H."/>
        </authorList>
    </citation>
    <scope>NUCLEOTIDE SEQUENCE</scope>
    <source>
        <strain evidence="3">PSN243</strain>
    </source>
</reference>
<organism evidence="3 4">
    <name type="scientific">Podospora aff. communis PSN243</name>
    <dbReference type="NCBI Taxonomy" id="3040156"/>
    <lineage>
        <taxon>Eukaryota</taxon>
        <taxon>Fungi</taxon>
        <taxon>Dikarya</taxon>
        <taxon>Ascomycota</taxon>
        <taxon>Pezizomycotina</taxon>
        <taxon>Sordariomycetes</taxon>
        <taxon>Sordariomycetidae</taxon>
        <taxon>Sordariales</taxon>
        <taxon>Podosporaceae</taxon>
        <taxon>Podospora</taxon>
    </lineage>
</organism>